<evidence type="ECO:0000256" key="5">
    <source>
        <dbReference type="ARBA" id="ARBA00022989"/>
    </source>
</evidence>
<accession>A0A2G9YU95</accession>
<gene>
    <name evidence="8" type="ORF">COX38_01345</name>
</gene>
<feature type="transmembrane region" description="Helical" evidence="7">
    <location>
        <begin position="16"/>
        <end position="36"/>
    </location>
</feature>
<evidence type="ECO:0000256" key="7">
    <source>
        <dbReference type="SAM" id="Phobius"/>
    </source>
</evidence>
<keyword evidence="2" id="KW-0813">Transport</keyword>
<dbReference type="Proteomes" id="UP000229054">
    <property type="component" value="Unassembled WGS sequence"/>
</dbReference>
<dbReference type="PANTHER" id="PTHR23517">
    <property type="entry name" value="RESISTANCE PROTEIN MDTM, PUTATIVE-RELATED-RELATED"/>
    <property type="match status" value="1"/>
</dbReference>
<evidence type="ECO:0000256" key="6">
    <source>
        <dbReference type="ARBA" id="ARBA00023136"/>
    </source>
</evidence>
<organism evidence="8 9">
    <name type="scientific">Candidatus Nealsonbacteria bacterium CG23_combo_of_CG06-09_8_20_14_all_39_25</name>
    <dbReference type="NCBI Taxonomy" id="1974723"/>
    <lineage>
        <taxon>Bacteria</taxon>
        <taxon>Candidatus Nealsoniibacteriota</taxon>
    </lineage>
</organism>
<dbReference type="InterPro" id="IPR011701">
    <property type="entry name" value="MFS"/>
</dbReference>
<reference evidence="8 9" key="1">
    <citation type="submission" date="2017-09" db="EMBL/GenBank/DDBJ databases">
        <title>Depth-based differentiation of microbial function through sediment-hosted aquifers and enrichment of novel symbionts in the deep terrestrial subsurface.</title>
        <authorList>
            <person name="Probst A.J."/>
            <person name="Ladd B."/>
            <person name="Jarett J.K."/>
            <person name="Geller-Mcgrath D.E."/>
            <person name="Sieber C.M."/>
            <person name="Emerson J.B."/>
            <person name="Anantharaman K."/>
            <person name="Thomas B.C."/>
            <person name="Malmstrom R."/>
            <person name="Stieglmeier M."/>
            <person name="Klingl A."/>
            <person name="Woyke T."/>
            <person name="Ryan C.M."/>
            <person name="Banfield J.F."/>
        </authorList>
    </citation>
    <scope>NUCLEOTIDE SEQUENCE [LARGE SCALE GENOMIC DNA]</scope>
    <source>
        <strain evidence="8">CG23_combo_of_CG06-09_8_20_14_all_39_25</strain>
    </source>
</reference>
<evidence type="ECO:0000256" key="1">
    <source>
        <dbReference type="ARBA" id="ARBA00004651"/>
    </source>
</evidence>
<dbReference type="Gene3D" id="1.20.1250.20">
    <property type="entry name" value="MFS general substrate transporter like domains"/>
    <property type="match status" value="2"/>
</dbReference>
<keyword evidence="4 7" id="KW-0812">Transmembrane</keyword>
<evidence type="ECO:0000256" key="2">
    <source>
        <dbReference type="ARBA" id="ARBA00022448"/>
    </source>
</evidence>
<dbReference type="InterPro" id="IPR050171">
    <property type="entry name" value="MFS_Transporters"/>
</dbReference>
<feature type="transmembrane region" description="Helical" evidence="7">
    <location>
        <begin position="139"/>
        <end position="161"/>
    </location>
</feature>
<dbReference type="SUPFAM" id="SSF103473">
    <property type="entry name" value="MFS general substrate transporter"/>
    <property type="match status" value="1"/>
</dbReference>
<keyword evidence="3" id="KW-1003">Cell membrane</keyword>
<dbReference type="EMBL" id="PCRN01000053">
    <property type="protein sequence ID" value="PIP22313.1"/>
    <property type="molecule type" value="Genomic_DNA"/>
</dbReference>
<feature type="transmembrane region" description="Helical" evidence="7">
    <location>
        <begin position="167"/>
        <end position="188"/>
    </location>
</feature>
<dbReference type="Pfam" id="PF07690">
    <property type="entry name" value="MFS_1"/>
    <property type="match status" value="1"/>
</dbReference>
<evidence type="ECO:0000313" key="9">
    <source>
        <dbReference type="Proteomes" id="UP000229054"/>
    </source>
</evidence>
<proteinExistence type="predicted"/>
<dbReference type="GO" id="GO:0005886">
    <property type="term" value="C:plasma membrane"/>
    <property type="evidence" value="ECO:0007669"/>
    <property type="project" value="UniProtKB-SubCell"/>
</dbReference>
<feature type="transmembrane region" description="Helical" evidence="7">
    <location>
        <begin position="221"/>
        <end position="244"/>
    </location>
</feature>
<comment type="caution">
    <text evidence="8">The sequence shown here is derived from an EMBL/GenBank/DDBJ whole genome shotgun (WGS) entry which is preliminary data.</text>
</comment>
<protein>
    <recommendedName>
        <fullName evidence="10">Major facilitator superfamily (MFS) profile domain-containing protein</fullName>
    </recommendedName>
</protein>
<keyword evidence="5 7" id="KW-1133">Transmembrane helix</keyword>
<keyword evidence="6 7" id="KW-0472">Membrane</keyword>
<comment type="subcellular location">
    <subcellularLocation>
        <location evidence="1">Cell membrane</location>
        <topology evidence="1">Multi-pass membrane protein</topology>
    </subcellularLocation>
</comment>
<feature type="transmembrane region" description="Helical" evidence="7">
    <location>
        <begin position="48"/>
        <end position="67"/>
    </location>
</feature>
<dbReference type="GO" id="GO:0022857">
    <property type="term" value="F:transmembrane transporter activity"/>
    <property type="evidence" value="ECO:0007669"/>
    <property type="project" value="InterPro"/>
</dbReference>
<dbReference type="AlphaFoldDB" id="A0A2G9YU95"/>
<feature type="transmembrane region" description="Helical" evidence="7">
    <location>
        <begin position="256"/>
        <end position="276"/>
    </location>
</feature>
<sequence length="427" mass="47339">MFAFPKIEEVTKDTTVVHFLLMFGYKLFSLYFPLFLVTRGLSLPEVGYTYLLIYLPLAIFSPVVGFLNHKISPATTSSIGILGYALYALGMIFIPATHPAGAALFYFWQIILGISAAMFFVSARSILIAAPLENYDRAFGWFYSAPFYADAIAPCIGAIFIWKFNFFGVFVFSFIVQVLTAIFCFSQLKKQEIKPLDRYFNLQKFQQSYASAFQKIKNKTILLPVLISFSALLLTGFYRAFFILFLKESLNWSQNLILILISAFSLLFLPISFLLIRQLGGFRSEKNIFQGGLITGLFSILFGILIPVLNFLAVLIIEIGKSAGSLIANAGRSGLITRVIAKGEDETLVSSPSQKLKDGPEEASVIDTIFAPLGVALGAFISGLLIGFLGYQFLFILAGVFLIAVIALTQLAPLEVLGRKIKKFFLL</sequence>
<feature type="transmembrane region" description="Helical" evidence="7">
    <location>
        <begin position="288"/>
        <end position="317"/>
    </location>
</feature>
<dbReference type="InterPro" id="IPR036259">
    <property type="entry name" value="MFS_trans_sf"/>
</dbReference>
<feature type="transmembrane region" description="Helical" evidence="7">
    <location>
        <begin position="393"/>
        <end position="412"/>
    </location>
</feature>
<evidence type="ECO:0000256" key="4">
    <source>
        <dbReference type="ARBA" id="ARBA00022692"/>
    </source>
</evidence>
<feature type="transmembrane region" description="Helical" evidence="7">
    <location>
        <begin position="79"/>
        <end position="97"/>
    </location>
</feature>
<evidence type="ECO:0008006" key="10">
    <source>
        <dbReference type="Google" id="ProtNLM"/>
    </source>
</evidence>
<name>A0A2G9YU95_9BACT</name>
<feature type="transmembrane region" description="Helical" evidence="7">
    <location>
        <begin position="103"/>
        <end position="127"/>
    </location>
</feature>
<evidence type="ECO:0000256" key="3">
    <source>
        <dbReference type="ARBA" id="ARBA00022475"/>
    </source>
</evidence>
<feature type="transmembrane region" description="Helical" evidence="7">
    <location>
        <begin position="369"/>
        <end position="386"/>
    </location>
</feature>
<evidence type="ECO:0000313" key="8">
    <source>
        <dbReference type="EMBL" id="PIP22313.1"/>
    </source>
</evidence>